<organism evidence="3">
    <name type="scientific">Nitrosopumilaceae spindle-shaped virus</name>
    <dbReference type="NCBI Taxonomy" id="3065433"/>
    <lineage>
        <taxon>Viruses</taxon>
    </lineage>
</organism>
<reference evidence="3" key="1">
    <citation type="journal article" date="2024" name="Environ. Microbiol. Rep.">
        <title>Hiding in plain sight: The discovery of complete genomes of 11 hypothetical spindle-shaped viruses that putatively infect mesophilic ammonia-oxidizing archaea.</title>
        <authorList>
            <person name="Ni Y."/>
            <person name="Xu T."/>
            <person name="Yan S."/>
            <person name="Chen L."/>
            <person name="Wang Y."/>
        </authorList>
    </citation>
    <scope>NUCLEOTIDE SEQUENCE</scope>
    <source>
        <strain evidence="3">NTT1</strain>
        <strain evidence="2">NTT2</strain>
    </source>
</reference>
<accession>A0AAT9JA01</accession>
<reference evidence="3" key="2">
    <citation type="submission" date="2024-03" db="EMBL/GenBank/DDBJ databases">
        <authorList>
            <person name="Ni Y."/>
            <person name="Xu T."/>
            <person name="Yan S."/>
            <person name="Chen L."/>
            <person name="Wang Y."/>
        </authorList>
    </citation>
    <scope>NUCLEOTIDE SEQUENCE</scope>
    <source>
        <strain evidence="3">NTT1</strain>
        <strain evidence="2">NTT2</strain>
    </source>
</reference>
<keyword evidence="1" id="KW-1133">Transmembrane helix</keyword>
<protein>
    <submittedName>
        <fullName evidence="3">ORF63</fullName>
    </submittedName>
    <submittedName>
        <fullName evidence="2">ORF64</fullName>
    </submittedName>
</protein>
<evidence type="ECO:0000313" key="2">
    <source>
        <dbReference type="EMBL" id="DBA51763.1"/>
    </source>
</evidence>
<evidence type="ECO:0000313" key="3">
    <source>
        <dbReference type="EMBL" id="DBA52204.1"/>
    </source>
</evidence>
<keyword evidence="1" id="KW-0472">Membrane</keyword>
<dbReference type="EMBL" id="BK067783">
    <property type="protein sequence ID" value="DBA51763.1"/>
    <property type="molecule type" value="Genomic_DNA"/>
</dbReference>
<feature type="transmembrane region" description="Helical" evidence="1">
    <location>
        <begin position="294"/>
        <end position="318"/>
    </location>
</feature>
<evidence type="ECO:0000256" key="1">
    <source>
        <dbReference type="SAM" id="Phobius"/>
    </source>
</evidence>
<dbReference type="EMBL" id="BK067791">
    <property type="protein sequence ID" value="DBA52204.1"/>
    <property type="molecule type" value="Genomic_DNA"/>
</dbReference>
<feature type="transmembrane region" description="Helical" evidence="1">
    <location>
        <begin position="256"/>
        <end position="274"/>
    </location>
</feature>
<sequence>MTQISPGTHHTIFISWVAGSITSSSFTIKGIILSGAGVFSNSNITLSSPVNSNLTALLLFNQNGLQDSIIFNPPFPLVAGTQLTIPITLRDISNPVGTITYTEEAIVSTPTQVSVITSTPFNLIFNSFRPGSLNFNQTNTNVLPIYFITTQINASDKRLSVIYPNTMNLQCNLAYTYAFTNKTYGAPLPNVPYTPDPNHVNSSFIFHKVNNEIITVSCLDTISSSTGKYILTQTGFPLQTQVSGFRNGTFGTHGQFGVFDLISLVGIIIAMIGFNRKNESVGAFFALAILGIEGLIQIITINTAIIGALIVITMLIYLSTRKSQDFG</sequence>
<keyword evidence="1" id="KW-0812">Transmembrane</keyword>
<name>A0AAT9JA01_9VIRU</name>
<proteinExistence type="predicted"/>